<dbReference type="GO" id="GO:0009247">
    <property type="term" value="P:glycolipid biosynthetic process"/>
    <property type="evidence" value="ECO:0007669"/>
    <property type="project" value="UniProtKB-ARBA"/>
</dbReference>
<name>A0A482J2R5_9BURK</name>
<dbReference type="CDD" id="cd07984">
    <property type="entry name" value="LPLAT_LABLAT-like"/>
    <property type="match status" value="1"/>
</dbReference>
<organism evidence="8 9">
    <name type="scientific">Cupriavidus metallidurans</name>
    <dbReference type="NCBI Taxonomy" id="119219"/>
    <lineage>
        <taxon>Bacteria</taxon>
        <taxon>Pseudomonadati</taxon>
        <taxon>Pseudomonadota</taxon>
        <taxon>Betaproteobacteria</taxon>
        <taxon>Burkholderiales</taxon>
        <taxon>Burkholderiaceae</taxon>
        <taxon>Cupriavidus</taxon>
    </lineage>
</organism>
<dbReference type="AlphaFoldDB" id="A0A482J2R5"/>
<dbReference type="Pfam" id="PF03279">
    <property type="entry name" value="Lip_A_acyltrans"/>
    <property type="match status" value="1"/>
</dbReference>
<evidence type="ECO:0000256" key="7">
    <source>
        <dbReference type="SAM" id="MobiDB-lite"/>
    </source>
</evidence>
<protein>
    <submittedName>
        <fullName evidence="8">Lysophospholipid acyltransferase family protein</fullName>
    </submittedName>
</protein>
<evidence type="ECO:0000256" key="3">
    <source>
        <dbReference type="ARBA" id="ARBA00022519"/>
    </source>
</evidence>
<accession>A0A482J2R5</accession>
<sequence>MHRNQPPPRRVLSTLIRLIAAVPLPIAHATGRVLGRLVYALPGRYRQHVQQNTAQAGFSDPAFARQAAGETGAMMIELARVWYRGPACRDQVICDDWTVIEQTLAEGRGLIMLTPHLGCFELAARYAAERIALTVMFRPHRKPILRDLLESVRATSSLKTVPATSQGVRAFVRALRQGEAIGLLPDQAPKGEGVWVPFFGRKAYTITLPGKLAAQTGAPLIVAAGERLPGGRGWRMHVKRLSGPLPQTAEAQAAWINAELEEMIRRFPLQYLWGYNRFKVPSGAPAPDSAVVPEHDASVIQGPPAPLAP</sequence>
<keyword evidence="3" id="KW-0997">Cell inner membrane</keyword>
<evidence type="ECO:0000256" key="2">
    <source>
        <dbReference type="ARBA" id="ARBA00022475"/>
    </source>
</evidence>
<keyword evidence="2" id="KW-1003">Cell membrane</keyword>
<dbReference type="GO" id="GO:0005886">
    <property type="term" value="C:plasma membrane"/>
    <property type="evidence" value="ECO:0007669"/>
    <property type="project" value="UniProtKB-SubCell"/>
</dbReference>
<dbReference type="PIRSF" id="PIRSF026649">
    <property type="entry name" value="MsbB"/>
    <property type="match status" value="1"/>
</dbReference>
<evidence type="ECO:0000256" key="5">
    <source>
        <dbReference type="ARBA" id="ARBA00023136"/>
    </source>
</evidence>
<keyword evidence="5" id="KW-0472">Membrane</keyword>
<evidence type="ECO:0000256" key="6">
    <source>
        <dbReference type="ARBA" id="ARBA00023315"/>
    </source>
</evidence>
<feature type="region of interest" description="Disordered" evidence="7">
    <location>
        <begin position="285"/>
        <end position="309"/>
    </location>
</feature>
<dbReference type="Proteomes" id="UP000253772">
    <property type="component" value="Chromosome c2"/>
</dbReference>
<keyword evidence="4 8" id="KW-0808">Transferase</keyword>
<comment type="subcellular location">
    <subcellularLocation>
        <location evidence="1">Cell inner membrane</location>
    </subcellularLocation>
</comment>
<reference evidence="8 9" key="1">
    <citation type="submission" date="2019-03" db="EMBL/GenBank/DDBJ databases">
        <title>Comparative insights into the high quality Complete genome sequence of highly metal resistant Cupriavidus metallidurans strain BS1 isolated from a gold-copper mine.</title>
        <authorList>
            <person name="Mazhar H.S."/>
            <person name="Rensing C."/>
        </authorList>
    </citation>
    <scope>NUCLEOTIDE SEQUENCE [LARGE SCALE GENOMIC DNA]</scope>
    <source>
        <strain evidence="8 9">BS1</strain>
    </source>
</reference>
<dbReference type="NCBIfam" id="NF006487">
    <property type="entry name" value="PRK08905.1"/>
    <property type="match status" value="1"/>
</dbReference>
<dbReference type="PANTHER" id="PTHR30606">
    <property type="entry name" value="LIPID A BIOSYNTHESIS LAUROYL ACYLTRANSFERASE"/>
    <property type="match status" value="1"/>
</dbReference>
<dbReference type="OrthoDB" id="8524027at2"/>
<dbReference type="InterPro" id="IPR004960">
    <property type="entry name" value="LipA_acyltrans"/>
</dbReference>
<gene>
    <name evidence="8" type="ORF">DDF84_027485</name>
</gene>
<proteinExistence type="predicted"/>
<dbReference type="GO" id="GO:0016746">
    <property type="term" value="F:acyltransferase activity"/>
    <property type="evidence" value="ECO:0007669"/>
    <property type="project" value="UniProtKB-KW"/>
</dbReference>
<evidence type="ECO:0000256" key="1">
    <source>
        <dbReference type="ARBA" id="ARBA00004533"/>
    </source>
</evidence>
<evidence type="ECO:0000256" key="4">
    <source>
        <dbReference type="ARBA" id="ARBA00022679"/>
    </source>
</evidence>
<dbReference type="PANTHER" id="PTHR30606:SF10">
    <property type="entry name" value="PHOSPHATIDYLINOSITOL MANNOSIDE ACYLTRANSFERASE"/>
    <property type="match status" value="1"/>
</dbReference>
<evidence type="ECO:0000313" key="8">
    <source>
        <dbReference type="EMBL" id="QBP13374.1"/>
    </source>
</evidence>
<dbReference type="EMBL" id="CP037901">
    <property type="protein sequence ID" value="QBP13374.1"/>
    <property type="molecule type" value="Genomic_DNA"/>
</dbReference>
<keyword evidence="6 8" id="KW-0012">Acyltransferase</keyword>
<evidence type="ECO:0000313" key="9">
    <source>
        <dbReference type="Proteomes" id="UP000253772"/>
    </source>
</evidence>